<name>A0A0N4T2Y9_BRUPA</name>
<feature type="chain" id="PRO_5043121727" evidence="1">
    <location>
        <begin position="28"/>
        <end position="121"/>
    </location>
</feature>
<evidence type="ECO:0000313" key="3">
    <source>
        <dbReference type="Proteomes" id="UP000278627"/>
    </source>
</evidence>
<dbReference type="WBParaSite" id="BPAG_0000256901-mRNA-1">
    <property type="protein sequence ID" value="BPAG_0000256901-mRNA-1"/>
    <property type="gene ID" value="BPAG_0000256901"/>
</dbReference>
<reference evidence="4" key="1">
    <citation type="submission" date="2017-02" db="UniProtKB">
        <authorList>
            <consortium name="WormBaseParasite"/>
        </authorList>
    </citation>
    <scope>IDENTIFICATION</scope>
</reference>
<proteinExistence type="predicted"/>
<keyword evidence="3" id="KW-1185">Reference proteome</keyword>
<dbReference type="EMBL" id="UZAD01000395">
    <property type="protein sequence ID" value="VDN83725.1"/>
    <property type="molecule type" value="Genomic_DNA"/>
</dbReference>
<sequence>MTNAQFSFFTSPLLLCVLSTFILLATPQRSIPVIFVTPYRQENTDEFDENVEFMQQDIISIESSSLDTTTQNDRIVLSGLLEFGYINETMLPWNSGRPLLVKIIWGTEAHNAGEFVDFEVL</sequence>
<evidence type="ECO:0000256" key="1">
    <source>
        <dbReference type="SAM" id="SignalP"/>
    </source>
</evidence>
<feature type="signal peptide" evidence="1">
    <location>
        <begin position="1"/>
        <end position="27"/>
    </location>
</feature>
<dbReference type="Proteomes" id="UP000278627">
    <property type="component" value="Unassembled WGS sequence"/>
</dbReference>
<evidence type="ECO:0000313" key="2">
    <source>
        <dbReference type="EMBL" id="VDN83725.1"/>
    </source>
</evidence>
<reference evidence="2 3" key="2">
    <citation type="submission" date="2018-11" db="EMBL/GenBank/DDBJ databases">
        <authorList>
            <consortium name="Pathogen Informatics"/>
        </authorList>
    </citation>
    <scope>NUCLEOTIDE SEQUENCE [LARGE SCALE GENOMIC DNA]</scope>
</reference>
<organism evidence="4">
    <name type="scientific">Brugia pahangi</name>
    <name type="common">Filarial nematode worm</name>
    <dbReference type="NCBI Taxonomy" id="6280"/>
    <lineage>
        <taxon>Eukaryota</taxon>
        <taxon>Metazoa</taxon>
        <taxon>Ecdysozoa</taxon>
        <taxon>Nematoda</taxon>
        <taxon>Chromadorea</taxon>
        <taxon>Rhabditida</taxon>
        <taxon>Spirurina</taxon>
        <taxon>Spiruromorpha</taxon>
        <taxon>Filarioidea</taxon>
        <taxon>Onchocercidae</taxon>
        <taxon>Brugia</taxon>
    </lineage>
</organism>
<evidence type="ECO:0000313" key="4">
    <source>
        <dbReference type="WBParaSite" id="BPAG_0000256901-mRNA-1"/>
    </source>
</evidence>
<protein>
    <submittedName>
        <fullName evidence="2 4">Uncharacterized protein</fullName>
    </submittedName>
</protein>
<accession>A0A0N4T2Y9</accession>
<dbReference type="AlphaFoldDB" id="A0A0N4T2Y9"/>
<gene>
    <name evidence="2" type="ORF">BPAG_LOCUS2539</name>
</gene>
<keyword evidence="1" id="KW-0732">Signal</keyword>